<evidence type="ECO:0000313" key="1">
    <source>
        <dbReference type="EMBL" id="MEK0185084.1"/>
    </source>
</evidence>
<comment type="caution">
    <text evidence="1">The sequence shown here is derived from an EMBL/GenBank/DDBJ whole genome shotgun (WGS) entry which is preliminary data.</text>
</comment>
<keyword evidence="2" id="KW-1185">Reference proteome</keyword>
<gene>
    <name evidence="1" type="ORF">WMG39_09455</name>
</gene>
<dbReference type="Proteomes" id="UP001384579">
    <property type="component" value="Unassembled WGS sequence"/>
</dbReference>
<evidence type="ECO:0000313" key="2">
    <source>
        <dbReference type="Proteomes" id="UP001384579"/>
    </source>
</evidence>
<organism evidence="1 2">
    <name type="scientific">Microcoleus anatoxicus PTRS2</name>
    <dbReference type="NCBI Taxonomy" id="2705321"/>
    <lineage>
        <taxon>Bacteria</taxon>
        <taxon>Bacillati</taxon>
        <taxon>Cyanobacteriota</taxon>
        <taxon>Cyanophyceae</taxon>
        <taxon>Oscillatoriophycideae</taxon>
        <taxon>Oscillatoriales</taxon>
        <taxon>Microcoleaceae</taxon>
        <taxon>Microcoleus</taxon>
        <taxon>Microcoleus anatoxicus</taxon>
    </lineage>
</organism>
<sequence length="88" mass="10132">MKPPPFLALTWQSYLMYTGNVKGLRKIMANNNPSPNTRFVGIGKGIKNNQKGFNVRFPEPYHSMLAEIPDRIEFIRQAVIEKLKDKPE</sequence>
<dbReference type="EMBL" id="JBBLXS010000093">
    <property type="protein sequence ID" value="MEK0185084.1"/>
    <property type="molecule type" value="Genomic_DNA"/>
</dbReference>
<reference evidence="1 2" key="1">
    <citation type="journal article" date="2020" name="Harmful Algae">
        <title>Molecular and morphological characterization of a novel dihydroanatoxin-a producing Microcoleus species (cyanobacteria) from the Russian River, California, USA.</title>
        <authorList>
            <person name="Conklin K.Y."/>
            <person name="Stancheva R."/>
            <person name="Otten T.G."/>
            <person name="Fadness R."/>
            <person name="Boyer G.L."/>
            <person name="Read B."/>
            <person name="Zhang X."/>
            <person name="Sheath R.G."/>
        </authorList>
    </citation>
    <scope>NUCLEOTIDE SEQUENCE [LARGE SCALE GENOMIC DNA]</scope>
    <source>
        <strain evidence="1 2">PTRS2</strain>
    </source>
</reference>
<dbReference type="RefSeq" id="WP_340522979.1">
    <property type="nucleotide sequence ID" value="NZ_JBBLXS010000093.1"/>
</dbReference>
<protein>
    <submittedName>
        <fullName evidence="1">Uncharacterized protein</fullName>
    </submittedName>
</protein>
<accession>A0ABU8YL53</accession>
<name>A0ABU8YL53_9CYAN</name>
<proteinExistence type="predicted"/>